<dbReference type="SFLD" id="SFLDF00027">
    <property type="entry name" value="p-type_atpase"/>
    <property type="match status" value="1"/>
</dbReference>
<evidence type="ECO:0000256" key="4">
    <source>
        <dbReference type="ARBA" id="ARBA00022475"/>
    </source>
</evidence>
<keyword evidence="17" id="KW-0739">Sodium transport</keyword>
<dbReference type="EC" id="7.2.2.3" evidence="19"/>
<comment type="catalytic activity">
    <reaction evidence="20">
        <text>K(+)(in) + ATP + H2O = K(+)(out) + ADP + phosphate + H(+)</text>
        <dbReference type="Rhea" id="RHEA:75815"/>
        <dbReference type="ChEBI" id="CHEBI:15377"/>
        <dbReference type="ChEBI" id="CHEBI:15378"/>
        <dbReference type="ChEBI" id="CHEBI:29103"/>
        <dbReference type="ChEBI" id="CHEBI:30616"/>
        <dbReference type="ChEBI" id="CHEBI:43474"/>
        <dbReference type="ChEBI" id="CHEBI:456216"/>
    </reaction>
</comment>
<evidence type="ECO:0000256" key="11">
    <source>
        <dbReference type="ARBA" id="ARBA00022958"/>
    </source>
</evidence>
<dbReference type="Gene3D" id="1.20.1110.10">
    <property type="entry name" value="Calcium-transporting ATPase, transmembrane domain"/>
    <property type="match status" value="1"/>
</dbReference>
<keyword evidence="12" id="KW-1278">Translocase</keyword>
<comment type="cofactor">
    <cofactor evidence="1">
        <name>Mg(2+)</name>
        <dbReference type="ChEBI" id="CHEBI:18420"/>
    </cofactor>
</comment>
<dbReference type="InterPro" id="IPR018303">
    <property type="entry name" value="ATPase_P-typ_P_site"/>
</dbReference>
<evidence type="ECO:0000256" key="6">
    <source>
        <dbReference type="ARBA" id="ARBA00022692"/>
    </source>
</evidence>
<dbReference type="Pfam" id="PF08282">
    <property type="entry name" value="Hydrolase_3"/>
    <property type="match status" value="1"/>
</dbReference>
<dbReference type="Pfam" id="PF13246">
    <property type="entry name" value="Cation_ATPase"/>
    <property type="match status" value="1"/>
</dbReference>
<feature type="transmembrane region" description="Helical" evidence="23">
    <location>
        <begin position="949"/>
        <end position="969"/>
    </location>
</feature>
<evidence type="ECO:0000256" key="13">
    <source>
        <dbReference type="ARBA" id="ARBA00022989"/>
    </source>
</evidence>
<dbReference type="GO" id="GO:0008554">
    <property type="term" value="F:P-type sodium transporter activity"/>
    <property type="evidence" value="ECO:0007669"/>
    <property type="project" value="UniProtKB-EC"/>
</dbReference>
<feature type="transmembrane region" description="Helical" evidence="23">
    <location>
        <begin position="772"/>
        <end position="793"/>
    </location>
</feature>
<protein>
    <recommendedName>
        <fullName evidence="19">P-type Na(+) transporter</fullName>
        <ecNumber evidence="19">7.2.2.3</ecNumber>
    </recommendedName>
</protein>
<dbReference type="SFLD" id="SFLDG00002">
    <property type="entry name" value="C1.7:_P-type_atpase_like"/>
    <property type="match status" value="1"/>
</dbReference>
<dbReference type="InterPro" id="IPR023299">
    <property type="entry name" value="ATPase_P-typ_cyto_dom_N"/>
</dbReference>
<feature type="transmembrane region" description="Helical" evidence="23">
    <location>
        <begin position="809"/>
        <end position="826"/>
    </location>
</feature>
<evidence type="ECO:0000313" key="26">
    <source>
        <dbReference type="Proteomes" id="UP001174694"/>
    </source>
</evidence>
<keyword evidence="4" id="KW-1003">Cell membrane</keyword>
<feature type="transmembrane region" description="Helical" evidence="23">
    <location>
        <begin position="127"/>
        <end position="143"/>
    </location>
</feature>
<evidence type="ECO:0000256" key="17">
    <source>
        <dbReference type="ARBA" id="ARBA00023201"/>
    </source>
</evidence>
<comment type="similarity">
    <text evidence="18">Belongs to the cation transport ATPase (P-type) (TC 3.A.3) family. Type IID subfamily.</text>
</comment>
<dbReference type="Pfam" id="PF00689">
    <property type="entry name" value="Cation_ATPase_C"/>
    <property type="match status" value="1"/>
</dbReference>
<dbReference type="GO" id="GO:0006813">
    <property type="term" value="P:potassium ion transport"/>
    <property type="evidence" value="ECO:0007669"/>
    <property type="project" value="UniProtKB-KW"/>
</dbReference>
<comment type="subcellular location">
    <subcellularLocation>
        <location evidence="2">Cell membrane</location>
        <topology evidence="2">Multi-pass membrane protein</topology>
    </subcellularLocation>
</comment>
<evidence type="ECO:0000256" key="5">
    <source>
        <dbReference type="ARBA" id="ARBA00022538"/>
    </source>
</evidence>
<dbReference type="NCBIfam" id="TIGR01494">
    <property type="entry name" value="ATPase_P-type"/>
    <property type="match status" value="4"/>
</dbReference>
<dbReference type="SUPFAM" id="SSF81653">
    <property type="entry name" value="Calcium ATPase, transduction domain A"/>
    <property type="match status" value="1"/>
</dbReference>
<dbReference type="FunFam" id="3.40.50.1000:FF:000001">
    <property type="entry name" value="Phospholipid-transporting ATPase IC"/>
    <property type="match status" value="1"/>
</dbReference>
<dbReference type="Pfam" id="PF00122">
    <property type="entry name" value="E1-E2_ATPase"/>
    <property type="match status" value="1"/>
</dbReference>
<feature type="transmembrane region" description="Helical" evidence="23">
    <location>
        <begin position="314"/>
        <end position="335"/>
    </location>
</feature>
<name>A0AA38RAV2_9PEZI</name>
<evidence type="ECO:0000256" key="12">
    <source>
        <dbReference type="ARBA" id="ARBA00022967"/>
    </source>
</evidence>
<proteinExistence type="inferred from homology"/>
<keyword evidence="5" id="KW-0633">Potassium transport</keyword>
<evidence type="ECO:0000256" key="15">
    <source>
        <dbReference type="ARBA" id="ARBA00023065"/>
    </source>
</evidence>
<dbReference type="Gene3D" id="3.40.1110.10">
    <property type="entry name" value="Calcium-transporting ATPase, cytoplasmic domain N"/>
    <property type="match status" value="1"/>
</dbReference>
<evidence type="ECO:0000256" key="14">
    <source>
        <dbReference type="ARBA" id="ARBA00023053"/>
    </source>
</evidence>
<dbReference type="GO" id="GO:0005524">
    <property type="term" value="F:ATP binding"/>
    <property type="evidence" value="ECO:0007669"/>
    <property type="project" value="UniProtKB-KW"/>
</dbReference>
<dbReference type="SUPFAM" id="SSF81665">
    <property type="entry name" value="Calcium ATPase, transmembrane domain M"/>
    <property type="match status" value="1"/>
</dbReference>
<evidence type="ECO:0000256" key="2">
    <source>
        <dbReference type="ARBA" id="ARBA00004651"/>
    </source>
</evidence>
<evidence type="ECO:0000256" key="8">
    <source>
        <dbReference type="ARBA" id="ARBA00022741"/>
    </source>
</evidence>
<evidence type="ECO:0000256" key="9">
    <source>
        <dbReference type="ARBA" id="ARBA00022840"/>
    </source>
</evidence>
<evidence type="ECO:0000256" key="20">
    <source>
        <dbReference type="ARBA" id="ARBA00048599"/>
    </source>
</evidence>
<keyword evidence="10" id="KW-0460">Magnesium</keyword>
<evidence type="ECO:0000256" key="16">
    <source>
        <dbReference type="ARBA" id="ARBA00023136"/>
    </source>
</evidence>
<dbReference type="EMBL" id="JANBVO010000022">
    <property type="protein sequence ID" value="KAJ9142418.1"/>
    <property type="molecule type" value="Genomic_DNA"/>
</dbReference>
<dbReference type="GO" id="GO:0005886">
    <property type="term" value="C:plasma membrane"/>
    <property type="evidence" value="ECO:0007669"/>
    <property type="project" value="UniProtKB-SubCell"/>
</dbReference>
<dbReference type="Proteomes" id="UP001174694">
    <property type="component" value="Unassembled WGS sequence"/>
</dbReference>
<keyword evidence="3" id="KW-0813">Transport</keyword>
<evidence type="ECO:0000256" key="21">
    <source>
        <dbReference type="ARBA" id="ARBA00049499"/>
    </source>
</evidence>
<dbReference type="AlphaFoldDB" id="A0AA38RAV2"/>
<feature type="transmembrane region" description="Helical" evidence="23">
    <location>
        <begin position="855"/>
        <end position="876"/>
    </location>
</feature>
<dbReference type="InterPro" id="IPR036412">
    <property type="entry name" value="HAD-like_sf"/>
</dbReference>
<keyword evidence="6 23" id="KW-0812">Transmembrane</keyword>
<dbReference type="InterPro" id="IPR023298">
    <property type="entry name" value="ATPase_P-typ_TM_dom_sf"/>
</dbReference>
<dbReference type="SFLD" id="SFLDS00003">
    <property type="entry name" value="Haloacid_Dehalogenase"/>
    <property type="match status" value="1"/>
</dbReference>
<reference evidence="25" key="1">
    <citation type="submission" date="2022-07" db="EMBL/GenBank/DDBJ databases">
        <title>Fungi with potential for degradation of polypropylene.</title>
        <authorList>
            <person name="Gostincar C."/>
        </authorList>
    </citation>
    <scope>NUCLEOTIDE SEQUENCE</scope>
    <source>
        <strain evidence="25">EXF-13308</strain>
    </source>
</reference>
<dbReference type="Pfam" id="PF00690">
    <property type="entry name" value="Cation_ATPase_N"/>
    <property type="match status" value="1"/>
</dbReference>
<evidence type="ECO:0000256" key="10">
    <source>
        <dbReference type="ARBA" id="ARBA00022842"/>
    </source>
</evidence>
<evidence type="ECO:0000256" key="19">
    <source>
        <dbReference type="ARBA" id="ARBA00035029"/>
    </source>
</evidence>
<dbReference type="SMART" id="SM00831">
    <property type="entry name" value="Cation_ATPase_N"/>
    <property type="match status" value="1"/>
</dbReference>
<feature type="transmembrane region" description="Helical" evidence="23">
    <location>
        <begin position="896"/>
        <end position="917"/>
    </location>
</feature>
<evidence type="ECO:0000256" key="1">
    <source>
        <dbReference type="ARBA" id="ARBA00001946"/>
    </source>
</evidence>
<evidence type="ECO:0000256" key="23">
    <source>
        <dbReference type="SAM" id="Phobius"/>
    </source>
</evidence>
<dbReference type="GO" id="GO:0046872">
    <property type="term" value="F:metal ion binding"/>
    <property type="evidence" value="ECO:0007669"/>
    <property type="project" value="UniProtKB-KW"/>
</dbReference>
<dbReference type="FunFam" id="2.70.150.10:FF:000016">
    <property type="entry name" value="Calcium-transporting P-type ATPase putative"/>
    <property type="match status" value="1"/>
</dbReference>
<dbReference type="PRINTS" id="PR00119">
    <property type="entry name" value="CATATPASE"/>
</dbReference>
<evidence type="ECO:0000256" key="7">
    <source>
        <dbReference type="ARBA" id="ARBA00022723"/>
    </source>
</evidence>
<keyword evidence="16 23" id="KW-0472">Membrane</keyword>
<keyword evidence="7" id="KW-0479">Metal-binding</keyword>
<evidence type="ECO:0000256" key="22">
    <source>
        <dbReference type="SAM" id="MobiDB-lite"/>
    </source>
</evidence>
<organism evidence="25 26">
    <name type="scientific">Pleurostoma richardsiae</name>
    <dbReference type="NCBI Taxonomy" id="41990"/>
    <lineage>
        <taxon>Eukaryota</taxon>
        <taxon>Fungi</taxon>
        <taxon>Dikarya</taxon>
        <taxon>Ascomycota</taxon>
        <taxon>Pezizomycotina</taxon>
        <taxon>Sordariomycetes</taxon>
        <taxon>Sordariomycetidae</taxon>
        <taxon>Calosphaeriales</taxon>
        <taxon>Pleurostomataceae</taxon>
        <taxon>Pleurostoma</taxon>
    </lineage>
</organism>
<keyword evidence="14" id="KW-0915">Sodium</keyword>
<dbReference type="PRINTS" id="PR00120">
    <property type="entry name" value="HATPASE"/>
</dbReference>
<dbReference type="FunFam" id="3.40.50.1000:FF:000047">
    <property type="entry name" value="Sodium P-type ATPase"/>
    <property type="match status" value="1"/>
</dbReference>
<feature type="domain" description="Cation-transporting P-type ATPase N-terminal" evidence="24">
    <location>
        <begin position="49"/>
        <end position="123"/>
    </location>
</feature>
<evidence type="ECO:0000256" key="3">
    <source>
        <dbReference type="ARBA" id="ARBA00022448"/>
    </source>
</evidence>
<dbReference type="InterPro" id="IPR023214">
    <property type="entry name" value="HAD_sf"/>
</dbReference>
<dbReference type="PANTHER" id="PTHR42861">
    <property type="entry name" value="CALCIUM-TRANSPORTING ATPASE"/>
    <property type="match status" value="1"/>
</dbReference>
<comment type="caution">
    <text evidence="25">The sequence shown here is derived from an EMBL/GenBank/DDBJ whole genome shotgun (WGS) entry which is preliminary data.</text>
</comment>
<keyword evidence="11" id="KW-0630">Potassium</keyword>
<keyword evidence="9" id="KW-0067">ATP-binding</keyword>
<gene>
    <name evidence="25" type="ORF">NKR23_g7224</name>
</gene>
<sequence>MGEEDEISVEGQTEPPICGQSNPPTINPVECDLAKTSTRITIAGLLPDSAHTLTSDEICAVVDTDLKNGLSDTEAASRLAQNGANKVEGAKGISLWTILLRQVSNSLTLVLFITMVLSFAIADYIEGGIICAVIVLNIIVGFVQDYRAEQTIQALYALSAPTCKVLRDGTRKIIKAENLVVGDVVILGAGDVVPADIRLVDSINLSTDEALLTGESLPVSKHAELTLTSRDVPLGDRTNMVYSASTINRGRGKGVVVGVGMATEVGKIAELLRKTKGIGREQQGISGLLFKVKEKIQVLLGLDGTPLQVSLSKFALLLFALAIVLAVVVFSVSRWDVTDEVLIYGICAAVAVIPESLIAVLTIATALGTRAMARGNVIVRKLAALEAVGGVTNICSDKTGTLTQGKMTVKKVWLVDHMELSVNNSTHPFDPTSGTVRFGDDAMGGGKEMALENSPSLKVFLETIALCNNSTVTKRGDVWTTMGEPTEIALQVFASRFGMDKQQVIRNEDMSLVSEYPFDSSCKRMTVIYGAHRQSHHMAYTKGAVEALLPLLSASDEKKKAILAKADKLAADGLRVLCVARRTATAPELAERKRAENSLDFLGLAALYDPPRAESEPAVRLCRQAGITVHMLTGDHIKTAVAIAKEVGILTPDMSPVQCEQAVMQASTFDALTDPQVDELERLPLVLARCSPSTKVRMVEAMHRKGAFCVMTGDGVNDSPALKKSDVGIAMGMNGSDVAKEAADMILTDDNFASIVTAVREGRRLFDNIQKFLLHLLISNIAQVLLLLIALAFKDQSGASVFPLSPIEILWANLVTSSFLALGLGLEEAQPDVMRRPPHDLKVGIFTKELIVDKFVYGTAMGALCLATFSGVAYGVSGPEHLGDACNEDWNESCRVVFRARAATYATLTFLLLVTAWECKHLTRSLFNMHPEAYGGPLSVFRTIWRNRFLFYAATAGFVIQFPVIYLPVINREVFKHGGITWEWGLVFASLVVYILVVESWKAIKRKLGVGKAKDAVTDDAGSVV</sequence>
<dbReference type="InterPro" id="IPR008250">
    <property type="entry name" value="ATPase_P-typ_transduc_dom_A_sf"/>
</dbReference>
<dbReference type="InterPro" id="IPR004014">
    <property type="entry name" value="ATPase_P-typ_cation-transptr_N"/>
</dbReference>
<dbReference type="NCBIfam" id="TIGR01523">
    <property type="entry name" value="ATPase-IID_K-Na"/>
    <property type="match status" value="1"/>
</dbReference>
<feature type="transmembrane region" description="Helical" evidence="23">
    <location>
        <begin position="981"/>
        <end position="998"/>
    </location>
</feature>
<dbReference type="GO" id="GO:0016887">
    <property type="term" value="F:ATP hydrolysis activity"/>
    <property type="evidence" value="ECO:0007669"/>
    <property type="project" value="InterPro"/>
</dbReference>
<evidence type="ECO:0000259" key="24">
    <source>
        <dbReference type="SMART" id="SM00831"/>
    </source>
</evidence>
<accession>A0AA38RAV2</accession>
<dbReference type="SUPFAM" id="SSF81660">
    <property type="entry name" value="Metal cation-transporting ATPase, ATP-binding domain N"/>
    <property type="match status" value="1"/>
</dbReference>
<dbReference type="PROSITE" id="PS00154">
    <property type="entry name" value="ATPASE_E1_E2"/>
    <property type="match status" value="1"/>
</dbReference>
<keyword evidence="26" id="KW-1185">Reference proteome</keyword>
<feature type="region of interest" description="Disordered" evidence="22">
    <location>
        <begin position="1"/>
        <end position="23"/>
    </location>
</feature>
<dbReference type="SUPFAM" id="SSF56784">
    <property type="entry name" value="HAD-like"/>
    <property type="match status" value="1"/>
</dbReference>
<dbReference type="InterPro" id="IPR001757">
    <property type="entry name" value="P_typ_ATPase"/>
</dbReference>
<dbReference type="Gene3D" id="3.40.50.1000">
    <property type="entry name" value="HAD superfamily/HAD-like"/>
    <property type="match status" value="1"/>
</dbReference>
<dbReference type="InterPro" id="IPR044492">
    <property type="entry name" value="P_typ_ATPase_HD_dom"/>
</dbReference>
<dbReference type="InterPro" id="IPR006414">
    <property type="entry name" value="P-type_ATPase_IID"/>
</dbReference>
<evidence type="ECO:0000256" key="18">
    <source>
        <dbReference type="ARBA" id="ARBA00035017"/>
    </source>
</evidence>
<dbReference type="Gene3D" id="2.70.150.10">
    <property type="entry name" value="Calcium-transporting ATPase, cytoplasmic transduction domain A"/>
    <property type="match status" value="1"/>
</dbReference>
<dbReference type="InterPro" id="IPR059000">
    <property type="entry name" value="ATPase_P-type_domA"/>
</dbReference>
<keyword evidence="8" id="KW-0547">Nucleotide-binding</keyword>
<dbReference type="FunFam" id="1.20.1110.10:FF:000015">
    <property type="entry name" value="Sodium ion P-type ATPase"/>
    <property type="match status" value="1"/>
</dbReference>
<keyword evidence="15" id="KW-0406">Ion transport</keyword>
<dbReference type="InterPro" id="IPR006068">
    <property type="entry name" value="ATPase_P-typ_cation-transptr_C"/>
</dbReference>
<evidence type="ECO:0000313" key="25">
    <source>
        <dbReference type="EMBL" id="KAJ9142418.1"/>
    </source>
</evidence>
<comment type="catalytic activity">
    <reaction evidence="21">
        <text>Na(+)(in) + ATP + H2O = Na(+)(out) + ADP + phosphate + H(+)</text>
        <dbReference type="Rhea" id="RHEA:14633"/>
        <dbReference type="ChEBI" id="CHEBI:15377"/>
        <dbReference type="ChEBI" id="CHEBI:15378"/>
        <dbReference type="ChEBI" id="CHEBI:29101"/>
        <dbReference type="ChEBI" id="CHEBI:30616"/>
        <dbReference type="ChEBI" id="CHEBI:43474"/>
        <dbReference type="ChEBI" id="CHEBI:456216"/>
        <dbReference type="EC" id="7.2.2.3"/>
    </reaction>
    <physiologicalReaction direction="left-to-right" evidence="21">
        <dbReference type="Rhea" id="RHEA:14634"/>
    </physiologicalReaction>
</comment>
<feature type="transmembrane region" description="Helical" evidence="23">
    <location>
        <begin position="341"/>
        <end position="364"/>
    </location>
</feature>
<keyword evidence="13 23" id="KW-1133">Transmembrane helix</keyword>